<sequence length="169" mass="19273">MTEEHKAELEQLGNMHKREMEEVLKQACDARDARDAEKERLHAELADLRHTMANNDATLICYISWLHGQIRDACPKSNQAADDAVLRYRNARTEEGPSTPGFLSFDEHNVAISARLGPLFDLGRWFMEFGRAISRVLWPEFLLNVTPSVLCNRLASASARIREWHRSAA</sequence>
<dbReference type="AlphaFoldDB" id="A0A8S0TFZ8"/>
<protein>
    <submittedName>
        <fullName evidence="1">Uncharacterized protein</fullName>
    </submittedName>
</protein>
<evidence type="ECO:0000313" key="2">
    <source>
        <dbReference type="Proteomes" id="UP000594638"/>
    </source>
</evidence>
<evidence type="ECO:0000313" key="1">
    <source>
        <dbReference type="EMBL" id="CAA3004216.1"/>
    </source>
</evidence>
<gene>
    <name evidence="1" type="ORF">OLEA9_A096092</name>
</gene>
<keyword evidence="2" id="KW-1185">Reference proteome</keyword>
<dbReference type="EMBL" id="CACTIH010006129">
    <property type="protein sequence ID" value="CAA3004216.1"/>
    <property type="molecule type" value="Genomic_DNA"/>
</dbReference>
<organism evidence="1 2">
    <name type="scientific">Olea europaea subsp. europaea</name>
    <dbReference type="NCBI Taxonomy" id="158383"/>
    <lineage>
        <taxon>Eukaryota</taxon>
        <taxon>Viridiplantae</taxon>
        <taxon>Streptophyta</taxon>
        <taxon>Embryophyta</taxon>
        <taxon>Tracheophyta</taxon>
        <taxon>Spermatophyta</taxon>
        <taxon>Magnoliopsida</taxon>
        <taxon>eudicotyledons</taxon>
        <taxon>Gunneridae</taxon>
        <taxon>Pentapetalae</taxon>
        <taxon>asterids</taxon>
        <taxon>lamiids</taxon>
        <taxon>Lamiales</taxon>
        <taxon>Oleaceae</taxon>
        <taxon>Oleeae</taxon>
        <taxon>Olea</taxon>
    </lineage>
</organism>
<dbReference type="Proteomes" id="UP000594638">
    <property type="component" value="Unassembled WGS sequence"/>
</dbReference>
<reference evidence="1 2" key="1">
    <citation type="submission" date="2019-12" db="EMBL/GenBank/DDBJ databases">
        <authorList>
            <person name="Alioto T."/>
            <person name="Alioto T."/>
            <person name="Gomez Garrido J."/>
        </authorList>
    </citation>
    <scope>NUCLEOTIDE SEQUENCE [LARGE SCALE GENOMIC DNA]</scope>
</reference>
<dbReference type="Gramene" id="OE9A096092T1">
    <property type="protein sequence ID" value="OE9A096092C1"/>
    <property type="gene ID" value="OE9A096092"/>
</dbReference>
<name>A0A8S0TFZ8_OLEEU</name>
<accession>A0A8S0TFZ8</accession>
<comment type="caution">
    <text evidence="1">The sequence shown here is derived from an EMBL/GenBank/DDBJ whole genome shotgun (WGS) entry which is preliminary data.</text>
</comment>
<proteinExistence type="predicted"/>